<accession>A0A4D7K2F6</accession>
<proteinExistence type="inferred from homology"/>
<feature type="signal peptide" evidence="12">
    <location>
        <begin position="1"/>
        <end position="23"/>
    </location>
</feature>
<evidence type="ECO:0000256" key="11">
    <source>
        <dbReference type="RuleBase" id="RU003357"/>
    </source>
</evidence>
<keyword evidence="8" id="KW-0675">Receptor</keyword>
<dbReference type="Pfam" id="PF13715">
    <property type="entry name" value="CarbopepD_reg_2"/>
    <property type="match status" value="1"/>
</dbReference>
<keyword evidence="3 10" id="KW-1134">Transmembrane beta strand</keyword>
<dbReference type="GO" id="GO:0009279">
    <property type="term" value="C:cell outer membrane"/>
    <property type="evidence" value="ECO:0007669"/>
    <property type="project" value="UniProtKB-SubCell"/>
</dbReference>
<dbReference type="Gene3D" id="2.60.40.1120">
    <property type="entry name" value="Carboxypeptidase-like, regulatory domain"/>
    <property type="match status" value="1"/>
</dbReference>
<keyword evidence="5 12" id="KW-0732">Signal</keyword>
<keyword evidence="7 10" id="KW-0472">Membrane</keyword>
<keyword evidence="16" id="KW-1185">Reference proteome</keyword>
<dbReference type="InterPro" id="IPR039426">
    <property type="entry name" value="TonB-dep_rcpt-like"/>
</dbReference>
<dbReference type="GO" id="GO:0044718">
    <property type="term" value="P:siderophore transmembrane transport"/>
    <property type="evidence" value="ECO:0007669"/>
    <property type="project" value="TreeGrafter"/>
</dbReference>
<evidence type="ECO:0000313" key="16">
    <source>
        <dbReference type="Proteomes" id="UP000298616"/>
    </source>
</evidence>
<sequence>MKIKSHLLLLFACGFFTHFTTFAQINVSGRVVDNEGQPLIGVTIIQEGTSKGATTNVEGRYAISEVDPDATLVYSFVGFETKKVPVNNRTTIDVIMQEDLEQLEEVVVTALGFKEDKDRIGYANTVVSGEDVTRQQESTLINSLSGQSSGVRISRNSGDPGAGAYIQIRGLSTIDRNAQPLIVIDGVPVSNDVRGNADGRIAQQSRLNDINPNDIKSINVLKGASAAALWGTQALGGVIVIETKSGKFNQKVKINIKSTYSLDRINRKYPLQTKFGQGNNGIYEQGARDSWGDKISEREGGSDVFLTDGEFFIDQNGNAWYPILTKNSREIFDESNFDQVFQDGHFFENNISLTAGGESSNVFFSISDMNQEGIIRNNSDYRRSTIRLNTEHLLGTKVNLKSTFNYSRTTSNRIRRGASSSGLYLGLLRNPADFDISGYRGDYYESPTSAPISNRQRSYRTPLGESPAAGYNNPLWTINEQENRALVDRFISSMKFTYSPTEWMDLIARAGLDHYSERRREFFTPGSAAGAYRFGSFGSELATNTILNIDLIAKAAHNFNENFSINGLVGFNYNSKARSTEGAEISNFIIFTDVDNPTRDIDNAQPENRSDASTFGSERTAALYGSVSLDAFNQLFVTATLRGETASTFGTTADNTFIFPSVSVAWQFTEVVDLSPMSFGKLRFSYGEVGVQPLRYQTNNVFVSPRYSDTFGGNLSTGLYGNGGFVPSTERGNPNLRPERKKETEIGFDLRFFENKLSLSTTYFYNTTEDVLLDFPIANSRGYDRVYFNGAEIENKGWEVDLGYNILRNQDWNWQINLNYTRIRNKVTDLRDVESFDMGGLAAVNNRAVESYPVGVLWGSRTLRDESGNIVFDEYGFPEQDDNEGVIGNPNPDWQGAMSTTISYKNFTLSALFETFQGADIYAGTKSVLYNLGRWEDSAIETTFDQNLVDYDGNVIPAGTTFRGVVKDFGAGPVALTEPWYLGDGGFFGSGNDELYIEDGSWTRMRELSLSYLLSNDGLERFGIEGMTFTVTGRNLLLWSPFEGNDPDTNLNGVSPGRGIDYFNNPGTKSYVFSLGINF</sequence>
<evidence type="ECO:0000259" key="14">
    <source>
        <dbReference type="Pfam" id="PF07715"/>
    </source>
</evidence>
<dbReference type="GO" id="GO:0015344">
    <property type="term" value="F:siderophore uptake transmembrane transporter activity"/>
    <property type="evidence" value="ECO:0007669"/>
    <property type="project" value="TreeGrafter"/>
</dbReference>
<dbReference type="SUPFAM" id="SSF56935">
    <property type="entry name" value="Porins"/>
    <property type="match status" value="1"/>
</dbReference>
<evidence type="ECO:0000259" key="13">
    <source>
        <dbReference type="Pfam" id="PF00593"/>
    </source>
</evidence>
<keyword evidence="9 10" id="KW-0998">Cell outer membrane</keyword>
<keyword evidence="6 11" id="KW-0798">TonB box</keyword>
<gene>
    <name evidence="15" type="ORF">DCC35_16705</name>
</gene>
<evidence type="ECO:0000256" key="12">
    <source>
        <dbReference type="SAM" id="SignalP"/>
    </source>
</evidence>
<feature type="chain" id="PRO_5020838217" evidence="12">
    <location>
        <begin position="24"/>
        <end position="1079"/>
    </location>
</feature>
<protein>
    <submittedName>
        <fullName evidence="15">SusC/RagA family TonB-linked outer membrane protein</fullName>
    </submittedName>
</protein>
<dbReference type="PANTHER" id="PTHR30069">
    <property type="entry name" value="TONB-DEPENDENT OUTER MEMBRANE RECEPTOR"/>
    <property type="match status" value="1"/>
</dbReference>
<dbReference type="Pfam" id="PF07715">
    <property type="entry name" value="Plug"/>
    <property type="match status" value="1"/>
</dbReference>
<feature type="domain" description="TonB-dependent receptor-like beta-barrel" evidence="13">
    <location>
        <begin position="433"/>
        <end position="912"/>
    </location>
</feature>
<evidence type="ECO:0000256" key="8">
    <source>
        <dbReference type="ARBA" id="ARBA00023170"/>
    </source>
</evidence>
<evidence type="ECO:0000256" key="6">
    <source>
        <dbReference type="ARBA" id="ARBA00023077"/>
    </source>
</evidence>
<dbReference type="InterPro" id="IPR012910">
    <property type="entry name" value="Plug_dom"/>
</dbReference>
<evidence type="ECO:0000313" key="15">
    <source>
        <dbReference type="EMBL" id="QCK17115.1"/>
    </source>
</evidence>
<evidence type="ECO:0000256" key="5">
    <source>
        <dbReference type="ARBA" id="ARBA00022729"/>
    </source>
</evidence>
<feature type="domain" description="TonB-dependent receptor plug" evidence="14">
    <location>
        <begin position="119"/>
        <end position="238"/>
    </location>
</feature>
<evidence type="ECO:0000256" key="1">
    <source>
        <dbReference type="ARBA" id="ARBA00004571"/>
    </source>
</evidence>
<evidence type="ECO:0000256" key="3">
    <source>
        <dbReference type="ARBA" id="ARBA00022452"/>
    </source>
</evidence>
<dbReference type="InterPro" id="IPR008969">
    <property type="entry name" value="CarboxyPept-like_regulatory"/>
</dbReference>
<dbReference type="PROSITE" id="PS52016">
    <property type="entry name" value="TONB_DEPENDENT_REC_3"/>
    <property type="match status" value="1"/>
</dbReference>
<comment type="similarity">
    <text evidence="10 11">Belongs to the TonB-dependent receptor family.</text>
</comment>
<dbReference type="NCBIfam" id="TIGR04056">
    <property type="entry name" value="OMP_RagA_SusC"/>
    <property type="match status" value="1"/>
</dbReference>
<evidence type="ECO:0000256" key="9">
    <source>
        <dbReference type="ARBA" id="ARBA00023237"/>
    </source>
</evidence>
<dbReference type="InterPro" id="IPR023996">
    <property type="entry name" value="TonB-dep_OMP_SusC/RagA"/>
</dbReference>
<evidence type="ECO:0000256" key="10">
    <source>
        <dbReference type="PROSITE-ProRule" id="PRU01360"/>
    </source>
</evidence>
<reference evidence="15 16" key="1">
    <citation type="submission" date="2018-04" db="EMBL/GenBank/DDBJ databases">
        <title>Complete genome uncultured novel isolate.</title>
        <authorList>
            <person name="Merlino G."/>
        </authorList>
    </citation>
    <scope>NUCLEOTIDE SEQUENCE [LARGE SCALE GENOMIC DNA]</scope>
    <source>
        <strain evidence="16">R1DC9</strain>
    </source>
</reference>
<keyword evidence="2 10" id="KW-0813">Transport</keyword>
<dbReference type="Gene3D" id="2.40.170.20">
    <property type="entry name" value="TonB-dependent receptor, beta-barrel domain"/>
    <property type="match status" value="1"/>
</dbReference>
<dbReference type="KEGG" id="fpf:DCC35_16705"/>
<dbReference type="OrthoDB" id="9768177at2"/>
<evidence type="ECO:0000256" key="2">
    <source>
        <dbReference type="ARBA" id="ARBA00022448"/>
    </source>
</evidence>
<dbReference type="InterPro" id="IPR000531">
    <property type="entry name" value="Beta-barrel_TonB"/>
</dbReference>
<organism evidence="15 16">
    <name type="scientific">Mangrovivirga cuniculi</name>
    <dbReference type="NCBI Taxonomy" id="2715131"/>
    <lineage>
        <taxon>Bacteria</taxon>
        <taxon>Pseudomonadati</taxon>
        <taxon>Bacteroidota</taxon>
        <taxon>Cytophagia</taxon>
        <taxon>Cytophagales</taxon>
        <taxon>Mangrovivirgaceae</taxon>
        <taxon>Mangrovivirga</taxon>
    </lineage>
</organism>
<dbReference type="AlphaFoldDB" id="A0A4D7K2F6"/>
<dbReference type="Proteomes" id="UP000298616">
    <property type="component" value="Chromosome"/>
</dbReference>
<dbReference type="InterPro" id="IPR036942">
    <property type="entry name" value="Beta-barrel_TonB_sf"/>
</dbReference>
<dbReference type="EMBL" id="CP028923">
    <property type="protein sequence ID" value="QCK17115.1"/>
    <property type="molecule type" value="Genomic_DNA"/>
</dbReference>
<dbReference type="SUPFAM" id="SSF49464">
    <property type="entry name" value="Carboxypeptidase regulatory domain-like"/>
    <property type="match status" value="1"/>
</dbReference>
<dbReference type="PANTHER" id="PTHR30069:SF29">
    <property type="entry name" value="HEMOGLOBIN AND HEMOGLOBIN-HAPTOGLOBIN-BINDING PROTEIN 1-RELATED"/>
    <property type="match status" value="1"/>
</dbReference>
<name>A0A4D7K2F6_9BACT</name>
<evidence type="ECO:0000256" key="4">
    <source>
        <dbReference type="ARBA" id="ARBA00022692"/>
    </source>
</evidence>
<dbReference type="InterPro" id="IPR037066">
    <property type="entry name" value="Plug_dom_sf"/>
</dbReference>
<dbReference type="Gene3D" id="2.170.130.10">
    <property type="entry name" value="TonB-dependent receptor, plug domain"/>
    <property type="match status" value="1"/>
</dbReference>
<comment type="subcellular location">
    <subcellularLocation>
        <location evidence="1 10">Cell outer membrane</location>
        <topology evidence="1 10">Multi-pass membrane protein</topology>
    </subcellularLocation>
</comment>
<evidence type="ECO:0000256" key="7">
    <source>
        <dbReference type="ARBA" id="ARBA00023136"/>
    </source>
</evidence>
<dbReference type="Pfam" id="PF00593">
    <property type="entry name" value="TonB_dep_Rec_b-barrel"/>
    <property type="match status" value="1"/>
</dbReference>
<keyword evidence="4 10" id="KW-0812">Transmembrane</keyword>
<dbReference type="RefSeq" id="WP_137091854.1">
    <property type="nucleotide sequence ID" value="NZ_CP028923.1"/>
</dbReference>